<evidence type="ECO:0000256" key="21">
    <source>
        <dbReference type="ARBA" id="ARBA00062108"/>
    </source>
</evidence>
<evidence type="ECO:0000256" key="23">
    <source>
        <dbReference type="ARBA" id="ARBA00079078"/>
    </source>
</evidence>
<dbReference type="InterPro" id="IPR037720">
    <property type="entry name" value="C2B_Ferlin"/>
</dbReference>
<dbReference type="CDD" id="cd04037">
    <property type="entry name" value="C2E_Ferlin"/>
    <property type="match status" value="1"/>
</dbReference>
<comment type="subunit">
    <text evidence="21">Interacts with SNAP25; the interaction is direct. Interacts with STX1; the interaction is direct. Interacts with RAB8B.</text>
</comment>
<dbReference type="InterPro" id="IPR035892">
    <property type="entry name" value="C2_domain_sf"/>
</dbReference>
<feature type="domain" description="C2" evidence="26">
    <location>
        <begin position="1432"/>
        <end position="1561"/>
    </location>
</feature>
<comment type="subcellular location">
    <subcellularLocation>
        <location evidence="18">Basolateral cell membrane</location>
        <topology evidence="18">Single-pass type II membrane protein</topology>
    </subcellularLocation>
    <subcellularLocation>
        <location evidence="19">Cytoplasmic vesicle</location>
        <location evidence="19">Secretory vesicle</location>
        <location evidence="19">Synaptic vesicle membrane</location>
        <topology evidence="19">Single-pass type II membrane protein</topology>
    </subcellularLocation>
    <subcellularLocation>
        <location evidence="2">Endoplasmic reticulum membrane</location>
        <topology evidence="2">Single-pass type II membrane protein</topology>
    </subcellularLocation>
    <subcellularLocation>
        <location evidence="1">Golgi apparatus membrane</location>
        <topology evidence="1">Single-pass type II membrane protein</topology>
    </subcellularLocation>
    <subcellularLocation>
        <location evidence="20">Presynaptic cell membrane</location>
        <topology evidence="20">Single-pass type II membrane protein</topology>
    </subcellularLocation>
</comment>
<feature type="compositionally biased region" description="Acidic residues" evidence="24">
    <location>
        <begin position="1320"/>
        <end position="1329"/>
    </location>
</feature>
<feature type="compositionally biased region" description="Acidic residues" evidence="24">
    <location>
        <begin position="102"/>
        <end position="112"/>
    </location>
</feature>
<reference evidence="27" key="2">
    <citation type="submission" date="2025-09" db="UniProtKB">
        <authorList>
            <consortium name="Ensembl"/>
        </authorList>
    </citation>
    <scope>IDENTIFICATION</scope>
</reference>
<dbReference type="InterPro" id="IPR000008">
    <property type="entry name" value="C2_dom"/>
</dbReference>
<dbReference type="GO" id="GO:0005789">
    <property type="term" value="C:endoplasmic reticulum membrane"/>
    <property type="evidence" value="ECO:0007669"/>
    <property type="project" value="UniProtKB-SubCell"/>
</dbReference>
<dbReference type="GO" id="GO:0000139">
    <property type="term" value="C:Golgi membrane"/>
    <property type="evidence" value="ECO:0007669"/>
    <property type="project" value="UniProtKB-SubCell"/>
</dbReference>
<dbReference type="FunFam" id="2.60.40.150:FF:000089">
    <property type="entry name" value="otoferlin isoform X1"/>
    <property type="match status" value="1"/>
</dbReference>
<dbReference type="CDD" id="cd04017">
    <property type="entry name" value="C2D_Ferlin"/>
    <property type="match status" value="1"/>
</dbReference>
<dbReference type="Pfam" id="PF16165">
    <property type="entry name" value="Ferlin_C"/>
    <property type="match status" value="1"/>
</dbReference>
<dbReference type="PANTHER" id="PTHR12546:SF32">
    <property type="entry name" value="OTOFERLIN"/>
    <property type="match status" value="1"/>
</dbReference>
<feature type="domain" description="C2" evidence="26">
    <location>
        <begin position="387"/>
        <end position="518"/>
    </location>
</feature>
<keyword evidence="16" id="KW-0966">Cell projection</keyword>
<evidence type="ECO:0000256" key="20">
    <source>
        <dbReference type="ARBA" id="ARBA00060434"/>
    </source>
</evidence>
<evidence type="ECO:0000256" key="12">
    <source>
        <dbReference type="ARBA" id="ARBA00023018"/>
    </source>
</evidence>
<keyword evidence="12" id="KW-0770">Synapse</keyword>
<evidence type="ECO:0000256" key="17">
    <source>
        <dbReference type="ARBA" id="ARBA00023329"/>
    </source>
</evidence>
<dbReference type="InterPro" id="IPR037724">
    <property type="entry name" value="C2E_Ferlin"/>
</dbReference>
<keyword evidence="10" id="KW-0735">Signal-anchor</keyword>
<dbReference type="Pfam" id="PF08151">
    <property type="entry name" value="FerI"/>
    <property type="match status" value="1"/>
</dbReference>
<feature type="compositionally biased region" description="Basic and acidic residues" evidence="24">
    <location>
        <begin position="1338"/>
        <end position="1351"/>
    </location>
</feature>
<accession>A0A8C6H4E6</accession>
<dbReference type="GO" id="GO:0007009">
    <property type="term" value="P:plasma membrane organization"/>
    <property type="evidence" value="ECO:0007669"/>
    <property type="project" value="TreeGrafter"/>
</dbReference>
<feature type="compositionally biased region" description="Acidic residues" evidence="24">
    <location>
        <begin position="647"/>
        <end position="667"/>
    </location>
</feature>
<dbReference type="InterPro" id="IPR037726">
    <property type="entry name" value="C2A_Ferlin"/>
</dbReference>
<dbReference type="InterPro" id="IPR012968">
    <property type="entry name" value="FerIin_dom"/>
</dbReference>
<keyword evidence="9" id="KW-0106">Calcium</keyword>
<dbReference type="InterPro" id="IPR037723">
    <property type="entry name" value="C2D_Ferlin"/>
</dbReference>
<dbReference type="GO" id="GO:0030672">
    <property type="term" value="C:synaptic vesicle membrane"/>
    <property type="evidence" value="ECO:0007669"/>
    <property type="project" value="UniProtKB-SubCell"/>
</dbReference>
<keyword evidence="5 25" id="KW-0812">Transmembrane</keyword>
<evidence type="ECO:0000256" key="6">
    <source>
        <dbReference type="ARBA" id="ARBA00022723"/>
    </source>
</evidence>
<keyword evidence="11 25" id="KW-1133">Transmembrane helix</keyword>
<dbReference type="FunFam" id="2.60.40.150:FF:000009">
    <property type="entry name" value="dysferlin isoform X2"/>
    <property type="match status" value="1"/>
</dbReference>
<organism evidence="27 28">
    <name type="scientific">Mus spicilegus</name>
    <name type="common">Mound-building mouse</name>
    <dbReference type="NCBI Taxonomy" id="10103"/>
    <lineage>
        <taxon>Eukaryota</taxon>
        <taxon>Metazoa</taxon>
        <taxon>Chordata</taxon>
        <taxon>Craniata</taxon>
        <taxon>Vertebrata</taxon>
        <taxon>Euteleostomi</taxon>
        <taxon>Mammalia</taxon>
        <taxon>Eutheria</taxon>
        <taxon>Euarchontoglires</taxon>
        <taxon>Glires</taxon>
        <taxon>Rodentia</taxon>
        <taxon>Myomorpha</taxon>
        <taxon>Muroidea</taxon>
        <taxon>Muridae</taxon>
        <taxon>Murinae</taxon>
        <taxon>Mus</taxon>
        <taxon>Mus</taxon>
    </lineage>
</organism>
<dbReference type="FunFam" id="2.60.40.150:FF:000081">
    <property type="entry name" value="otoferlin isoform X1"/>
    <property type="match status" value="1"/>
</dbReference>
<dbReference type="Pfam" id="PF00168">
    <property type="entry name" value="C2"/>
    <property type="match status" value="6"/>
</dbReference>
<dbReference type="CDD" id="cd04011">
    <property type="entry name" value="C2B_Ferlin"/>
    <property type="match status" value="1"/>
</dbReference>
<dbReference type="CDD" id="cd08374">
    <property type="entry name" value="C2F_Ferlin"/>
    <property type="match status" value="1"/>
</dbReference>
<evidence type="ECO:0000313" key="27">
    <source>
        <dbReference type="Ensembl" id="ENSMSIP00000015528.1"/>
    </source>
</evidence>
<reference evidence="27" key="1">
    <citation type="submission" date="2025-08" db="UniProtKB">
        <authorList>
            <consortium name="Ensembl"/>
        </authorList>
    </citation>
    <scope>IDENTIFICATION</scope>
</reference>
<keyword evidence="28" id="KW-1185">Reference proteome</keyword>
<dbReference type="InterPro" id="IPR032362">
    <property type="entry name" value="Ferlin_C"/>
</dbReference>
<dbReference type="GeneTree" id="ENSGT00940000155086"/>
<dbReference type="InterPro" id="IPR037722">
    <property type="entry name" value="C2C_Ferlin"/>
</dbReference>
<dbReference type="Ensembl" id="ENSMSIT00000019714.1">
    <property type="protein sequence ID" value="ENSMSIP00000015528.1"/>
    <property type="gene ID" value="ENSMSIG00000013084.1"/>
</dbReference>
<dbReference type="Pfam" id="PF08150">
    <property type="entry name" value="FerB"/>
    <property type="match status" value="1"/>
</dbReference>
<feature type="transmembrane region" description="Helical" evidence="25">
    <location>
        <begin position="1932"/>
        <end position="1952"/>
    </location>
</feature>
<dbReference type="InterPro" id="IPR037721">
    <property type="entry name" value="Ferlin"/>
</dbReference>
<keyword evidence="6" id="KW-0479">Metal-binding</keyword>
<dbReference type="PANTHER" id="PTHR12546">
    <property type="entry name" value="FER-1-LIKE"/>
    <property type="match status" value="1"/>
</dbReference>
<evidence type="ECO:0000256" key="25">
    <source>
        <dbReference type="SAM" id="Phobius"/>
    </source>
</evidence>
<keyword evidence="14" id="KW-0175">Coiled coil</keyword>
<protein>
    <recommendedName>
        <fullName evidence="22">Otoferlin</fullName>
    </recommendedName>
    <alternativeName>
        <fullName evidence="23">Fer-1-like protein 2</fullName>
    </alternativeName>
</protein>
<feature type="region of interest" description="Disordered" evidence="24">
    <location>
        <begin position="1264"/>
        <end position="1292"/>
    </location>
</feature>
<dbReference type="InterPro" id="IPR055072">
    <property type="entry name" value="Ferlin_DSRM"/>
</dbReference>
<feature type="compositionally biased region" description="Acidic residues" evidence="24">
    <location>
        <begin position="1282"/>
        <end position="1292"/>
    </location>
</feature>
<dbReference type="InterPro" id="IPR037725">
    <property type="entry name" value="C2F_Ferlin"/>
</dbReference>
<feature type="region of interest" description="Disordered" evidence="24">
    <location>
        <begin position="631"/>
        <end position="680"/>
    </location>
</feature>
<dbReference type="GO" id="GO:0005509">
    <property type="term" value="F:calcium ion binding"/>
    <property type="evidence" value="ECO:0007669"/>
    <property type="project" value="TreeGrafter"/>
</dbReference>
<proteinExistence type="inferred from homology"/>
<dbReference type="CDD" id="cd08373">
    <property type="entry name" value="C2A_Ferlin"/>
    <property type="match status" value="1"/>
</dbReference>
<evidence type="ECO:0000256" key="22">
    <source>
        <dbReference type="ARBA" id="ARBA00067393"/>
    </source>
</evidence>
<dbReference type="PROSITE" id="PS50004">
    <property type="entry name" value="C2"/>
    <property type="match status" value="7"/>
</dbReference>
<dbReference type="Proteomes" id="UP000694415">
    <property type="component" value="Unplaced"/>
</dbReference>
<keyword evidence="17" id="KW-0968">Cytoplasmic vesicle</keyword>
<dbReference type="GO" id="GO:0048787">
    <property type="term" value="C:presynaptic active zone membrane"/>
    <property type="evidence" value="ECO:0007669"/>
    <property type="project" value="TreeGrafter"/>
</dbReference>
<dbReference type="SMART" id="SM01202">
    <property type="entry name" value="FerI"/>
    <property type="match status" value="1"/>
</dbReference>
<dbReference type="GO" id="GO:0035612">
    <property type="term" value="F:AP-2 adaptor complex binding"/>
    <property type="evidence" value="ECO:0007669"/>
    <property type="project" value="TreeGrafter"/>
</dbReference>
<evidence type="ECO:0000256" key="9">
    <source>
        <dbReference type="ARBA" id="ARBA00022837"/>
    </source>
</evidence>
<dbReference type="SMART" id="SM01201">
    <property type="entry name" value="FerB"/>
    <property type="match status" value="1"/>
</dbReference>
<evidence type="ECO:0000256" key="5">
    <source>
        <dbReference type="ARBA" id="ARBA00022692"/>
    </source>
</evidence>
<evidence type="ECO:0000256" key="7">
    <source>
        <dbReference type="ARBA" id="ARBA00022737"/>
    </source>
</evidence>
<sequence>QSFYSRVLENCEGVADFDETFRWPVASSIDRNEVLEIQIFNYSKVFSNKLIGTFCMVLQKVVEENRVEVTDTLMDDSNAIIKTSLSMEVRYQATDGTVGPWDDGDFLGDESLQEEKDSQETDGLLPGSRPSTRISGEKSFRSKGREKTKGGRDGEHKAGRSVFSAMKLGKTRSHKEEPQRQDEPAVLEMEDLDHLAIQLGDGLDPDSVSLASVTALTSNVSNKRSKPDIKMEPSAGRPMDYQVSITVIEARQLVGLNMDPVVCVEVGDDKKYTSMKESTNCPYYNEYFVFDFHVSPDVMFDKIIKISVIHSKNLLRSGTLVGSFKMDVGTVYSQPEHQFHHKWAILSDPDDISAGLKGYVKCDVAVVGKGDNIKTPHKANETDEDDIEGNLLLPEGVPPERQWARFYVKIYRAEGLPRMNTSLMANVKKAFIGENKDLADPYVQVFFAGQKGKTSVQKSSYEPLWNEQVVFTDLFPPLCKRMKVQIRDSDKVNDVAIGTHFIDLRKISNDGDKGFLPTLGPAWVNMYGSTRNYTLLDEHQDLNEGLGEGVSFRARLMLGLAVEILDTSNPELTSSTEVQVEQATPVSESCTGRMEEFFLFGAFLEASMIDRKNGDKPITFEVTIGNYGNEVDGMSRPLRPRPRKEPGDEEEVDLIQNSSDDEGDEAGDLASVSSTPPMRPQITDRNYFHLPYLERKPCIYIKSWWPDQRRRLYNANIMDHIADKLEEGLNDVQEMIKTEKSYPERRLRGVLEELSCGCHRFLSLSDKDQGRLSRTRLDRERLKSCMRELESMGQQAKSLRAQVKRHTVRDKLRLCQNFLQKLRFLADEPQHSIPDVFIWMMSNNKRIAYARVPSKDLLFSIVEEELGKDCAKVKTLFLKLPGKRGFGSAGWTVQAKLELYLWLGLSKQRKDFLCGLPCGFEEVKAAQGLGLHSFPPISLVYTKKQAFQLRAHMYQARSLFAADSSGLSDPFARVFFINQSQCTEVLNETLCPTWDQMLVFDNLELYGEAHELRDDPPIIVIEIYDQDSMGKADFMGRTFAKPLVKMADEAYCPPRFPPQLEYYQIYRGSATAGDLLAAFELLQIGPSGKADLPPINGPVDMDRGPIMPVPVGIRPVLSKYRVEVLFWGLRDLKRVNLAQVDRPRVDIECAGKGVQSSLIHNYKKNPNFNTLVKWFEVDLPENELLHPPLNIRVVDCRAFGRYTLVGSHAVSSLRRFIYRPPDRSAPNWNTTGEVVVSMEPEEPVKKLETMVKLDATSDAVVKVDVAEDEKERKKKKKKGPSEEPEEEEPDESMLDWWSKYFASIDTMKEQLRQHETSGTDLEEKEEMESAEGLKGPMKSKEKSRAAKEEKKKKNQSPGPGQGSEAPEKKKAKIDELKVYPKELESEFDSFEDWLHTFNLLRGKTGDDEDGSTEEERIVGRFKGSLCVYKVPLPEDVSREAGYDPTYGMFQGIPSNDPINVLVRIYVVRATDLHPADINGKADPYIAIKLGKTDIRDKENYISKQLNPVFGKSFDIEASFPMESMLTVAVYDWDLVGTDDLIGETKIDLENRFYSKHRATCGIAQTYSIHGYNIWRDPMKPSQILTRLCKEGKVDGPHFGPHGRVRVANRVFTGPSEIEDENGQRKPTDEHVALSALRHWEDIPRVGCRLVPEHVETRPLLNPDKPGIEQGRLELWVDMFPMDMPAPGTPLDISPRKPKKYELRVIVWNTDEVVLEDDDFFTGEKSSDIFVRGWLKGQQEDKQDTDVHYHSLTGEGNFNWRYLFPFDYLAAEEKIVMSKKESMFSWDETEYKIPARLTLQIWDADHFSADDFLGAIELDLNRFPRGAKTAKQCTMEMATGEVDVPLVSIFKQKRVKGWWPLLARNENDEFELTGKVEAELHLLTAEEAEKNPVGLARNEPDPLEKPNRPDTAFVWFLNPLKSIKYLICTRYKWLIIKIVLALLGLLMLALFLYSLPGYMVKKLLGA</sequence>
<name>A0A8C6H4E6_MUSSI</name>
<keyword evidence="7" id="KW-0677">Repeat</keyword>
<feature type="region of interest" description="Disordered" evidence="24">
    <location>
        <begin position="1311"/>
        <end position="1370"/>
    </location>
</feature>
<evidence type="ECO:0000256" key="11">
    <source>
        <dbReference type="ARBA" id="ARBA00022989"/>
    </source>
</evidence>
<evidence type="ECO:0000256" key="24">
    <source>
        <dbReference type="SAM" id="MobiDB-lite"/>
    </source>
</evidence>
<evidence type="ECO:0000256" key="4">
    <source>
        <dbReference type="ARBA" id="ARBA00022475"/>
    </source>
</evidence>
<keyword evidence="8" id="KW-0256">Endoplasmic reticulum</keyword>
<evidence type="ECO:0000259" key="26">
    <source>
        <dbReference type="PROSITE" id="PS50004"/>
    </source>
</evidence>
<feature type="region of interest" description="Disordered" evidence="24">
    <location>
        <begin position="100"/>
        <end position="183"/>
    </location>
</feature>
<dbReference type="GO" id="GO:0016082">
    <property type="term" value="P:synaptic vesicle priming"/>
    <property type="evidence" value="ECO:0007669"/>
    <property type="project" value="TreeGrafter"/>
</dbReference>
<evidence type="ECO:0000256" key="16">
    <source>
        <dbReference type="ARBA" id="ARBA00023273"/>
    </source>
</evidence>
<dbReference type="FunFam" id="2.60.40.150:FF:000034">
    <property type="entry name" value="otoferlin isoform X2"/>
    <property type="match status" value="1"/>
</dbReference>
<evidence type="ECO:0000313" key="28">
    <source>
        <dbReference type="Proteomes" id="UP000694415"/>
    </source>
</evidence>
<evidence type="ECO:0000256" key="19">
    <source>
        <dbReference type="ARBA" id="ARBA00060375"/>
    </source>
</evidence>
<evidence type="ECO:0000256" key="18">
    <source>
        <dbReference type="ARBA" id="ARBA00037810"/>
    </source>
</evidence>
<dbReference type="SUPFAM" id="SSF49562">
    <property type="entry name" value="C2 domain (Calcium/lipid-binding domain, CaLB)"/>
    <property type="match status" value="7"/>
</dbReference>
<keyword evidence="13" id="KW-0333">Golgi apparatus</keyword>
<dbReference type="InterPro" id="IPR012561">
    <property type="entry name" value="Ferlin_B-domain"/>
</dbReference>
<evidence type="ECO:0000256" key="14">
    <source>
        <dbReference type="ARBA" id="ARBA00023054"/>
    </source>
</evidence>
<feature type="domain" description="C2" evidence="26">
    <location>
        <begin position="223"/>
        <end position="344"/>
    </location>
</feature>
<feature type="compositionally biased region" description="Basic and acidic residues" evidence="24">
    <location>
        <begin position="135"/>
        <end position="158"/>
    </location>
</feature>
<evidence type="ECO:0000256" key="13">
    <source>
        <dbReference type="ARBA" id="ARBA00023034"/>
    </source>
</evidence>
<keyword evidence="4" id="KW-1003">Cell membrane</keyword>
<feature type="domain" description="C2" evidence="26">
    <location>
        <begin position="1682"/>
        <end position="1833"/>
    </location>
</feature>
<evidence type="ECO:0000256" key="15">
    <source>
        <dbReference type="ARBA" id="ARBA00023136"/>
    </source>
</evidence>
<dbReference type="PRINTS" id="PR00360">
    <property type="entry name" value="C2DOMAIN"/>
</dbReference>
<dbReference type="CDD" id="cd04018">
    <property type="entry name" value="C2C_Ferlin"/>
    <property type="match status" value="1"/>
</dbReference>
<dbReference type="Pfam" id="PF22901">
    <property type="entry name" value="dsrm_Ferlin"/>
    <property type="match status" value="1"/>
</dbReference>
<dbReference type="Gene3D" id="2.60.40.150">
    <property type="entry name" value="C2 domain"/>
    <property type="match status" value="6"/>
</dbReference>
<evidence type="ECO:0000256" key="2">
    <source>
        <dbReference type="ARBA" id="ARBA00004648"/>
    </source>
</evidence>
<evidence type="ECO:0000256" key="10">
    <source>
        <dbReference type="ARBA" id="ARBA00022968"/>
    </source>
</evidence>
<feature type="domain" description="C2" evidence="26">
    <location>
        <begin position="931"/>
        <end position="1056"/>
    </location>
</feature>
<feature type="compositionally biased region" description="Basic and acidic residues" evidence="24">
    <location>
        <begin position="174"/>
        <end position="183"/>
    </location>
</feature>
<dbReference type="FunFam" id="2.60.40.150:FF:000054">
    <property type="entry name" value="otoferlin isoform X2"/>
    <property type="match status" value="1"/>
</dbReference>
<evidence type="ECO:0000256" key="3">
    <source>
        <dbReference type="ARBA" id="ARBA00007561"/>
    </source>
</evidence>
<comment type="similarity">
    <text evidence="3">Belongs to the ferlin family.</text>
</comment>
<keyword evidence="15 25" id="KW-0472">Membrane</keyword>
<evidence type="ECO:0000256" key="8">
    <source>
        <dbReference type="ARBA" id="ARBA00022824"/>
    </source>
</evidence>
<dbReference type="SMART" id="SM00239">
    <property type="entry name" value="C2"/>
    <property type="match status" value="5"/>
</dbReference>
<feature type="domain" description="C2" evidence="26">
    <location>
        <begin position="1"/>
        <end position="71"/>
    </location>
</feature>
<dbReference type="GO" id="GO:0016323">
    <property type="term" value="C:basolateral plasma membrane"/>
    <property type="evidence" value="ECO:0007669"/>
    <property type="project" value="UniProtKB-SubCell"/>
</dbReference>
<feature type="domain" description="C2" evidence="26">
    <location>
        <begin position="1103"/>
        <end position="1229"/>
    </location>
</feature>
<evidence type="ECO:0000256" key="1">
    <source>
        <dbReference type="ARBA" id="ARBA00004323"/>
    </source>
</evidence>